<evidence type="ECO:0000256" key="12">
    <source>
        <dbReference type="RuleBase" id="RU362132"/>
    </source>
</evidence>
<accession>A0A1X4G2S5</accession>
<dbReference type="Gene3D" id="3.40.50.1220">
    <property type="entry name" value="TPP-binding domain"/>
    <property type="match status" value="1"/>
</dbReference>
<evidence type="ECO:0000259" key="13">
    <source>
        <dbReference type="Pfam" id="PF00205"/>
    </source>
</evidence>
<dbReference type="SUPFAM" id="SSF52467">
    <property type="entry name" value="DHS-like NAD/FAD-binding domain"/>
    <property type="match status" value="1"/>
</dbReference>
<dbReference type="CDD" id="cd02005">
    <property type="entry name" value="TPP_PDC_IPDC"/>
    <property type="match status" value="1"/>
</dbReference>
<dbReference type="Gene3D" id="3.40.50.970">
    <property type="match status" value="2"/>
</dbReference>
<dbReference type="GO" id="GO:0030976">
    <property type="term" value="F:thiamine pyrophosphate binding"/>
    <property type="evidence" value="ECO:0007669"/>
    <property type="project" value="InterPro"/>
</dbReference>
<dbReference type="InterPro" id="IPR047214">
    <property type="entry name" value="TPP_PDC_IPDC"/>
</dbReference>
<dbReference type="AlphaFoldDB" id="A0A1X4G2S5"/>
<comment type="caution">
    <text evidence="16">The sequence shown here is derived from an EMBL/GenBank/DDBJ whole genome shotgun (WGS) entry which is preliminary data.</text>
</comment>
<evidence type="ECO:0000256" key="10">
    <source>
        <dbReference type="ARBA" id="ARBA00023239"/>
    </source>
</evidence>
<reference evidence="17" key="1">
    <citation type="submission" date="2017-04" db="EMBL/GenBank/DDBJ databases">
        <authorList>
            <person name="Abreu V.A."/>
            <person name="Popin R.V."/>
            <person name="Rigonato J."/>
            <person name="Andreote A.P."/>
            <person name="Schaker P.C."/>
            <person name="Hoff-Risseti C."/>
            <person name="Alvarenga D.O."/>
            <person name="Varani A.M."/>
            <person name="Fiore M.F."/>
        </authorList>
    </citation>
    <scope>NUCLEOTIDE SEQUENCE [LARGE SCALE GENOMIC DNA]</scope>
    <source>
        <strain evidence="17">CENA303</strain>
    </source>
</reference>
<feature type="domain" description="Thiamine pyrophosphate enzyme TPP-binding" evidence="14">
    <location>
        <begin position="375"/>
        <end position="517"/>
    </location>
</feature>
<dbReference type="GO" id="GO:0004737">
    <property type="term" value="F:pyruvate decarboxylase activity"/>
    <property type="evidence" value="ECO:0007669"/>
    <property type="project" value="TreeGrafter"/>
</dbReference>
<dbReference type="Proteomes" id="UP000192997">
    <property type="component" value="Unassembled WGS sequence"/>
</dbReference>
<comment type="cofactor">
    <cofactor evidence="1">
        <name>a metal cation</name>
        <dbReference type="ChEBI" id="CHEBI:25213"/>
    </cofactor>
</comment>
<dbReference type="PANTHER" id="PTHR43452">
    <property type="entry name" value="PYRUVATE DECARBOXYLASE"/>
    <property type="match status" value="1"/>
</dbReference>
<protein>
    <recommendedName>
        <fullName evidence="5">Alpha-keto-acid decarboxylase</fullName>
    </recommendedName>
</protein>
<dbReference type="InterPro" id="IPR000399">
    <property type="entry name" value="TPP-bd_CS"/>
</dbReference>
<evidence type="ECO:0000256" key="6">
    <source>
        <dbReference type="ARBA" id="ARBA00022723"/>
    </source>
</evidence>
<dbReference type="SUPFAM" id="SSF52518">
    <property type="entry name" value="Thiamin diphosphate-binding fold (THDP-binding)"/>
    <property type="match status" value="2"/>
</dbReference>
<sequence>MPQLAPHIFHILHQHGIEHAFGIPGDFALTLYDALAESKITPVIMTHEPSVGFAADAYARIRGLGLAVVTYGVGGLNMVNAVAGAYAEKSPLVILSGSPGIKERRQDTLLHHKVKTFDSQRRVYEEITVYASAITDIETAERKIHRAIDYAKTFKRPVYLEIPRDMVYAELPEVDYERVPVKHTDIDSLNEAVSETLEILEKAKSPVIVAGVEVHRFGLQVQLLALAEKLGVPICATMLGKSVFPETHPQYLGIYNGEAGDKNINKIVEESDCLLMLGVFMTDINLGMFTAHINQKHTISATSERIAIKHHEYQNILFIDFITGLLKNPHLPHFQFPNTYRMHPRVEENVDNISMGGLIYEINQFIDHKTIMITDVGDSLFAADDIQTKQGTSYLAPAFYASMGFAIPAIIGAQLADPFRRVLALVGDGAFQMTGMELLTAKRLGMNPIVIIINNSSFASLRAMGHENADFVNISTIDYGDLAKVLGGNGFVIRTGLELRRALSIAKESENFSILDVRISADDISPALQRLKTLFTQILK</sequence>
<dbReference type="EMBL" id="NBYN01000074">
    <property type="protein sequence ID" value="OSO87074.1"/>
    <property type="molecule type" value="Genomic_DNA"/>
</dbReference>
<evidence type="ECO:0000313" key="17">
    <source>
        <dbReference type="Proteomes" id="UP000192997"/>
    </source>
</evidence>
<feature type="binding site" evidence="11">
    <location>
        <position position="455"/>
    </location>
    <ligand>
        <name>Mg(2+)</name>
        <dbReference type="ChEBI" id="CHEBI:18420"/>
    </ligand>
</feature>
<comment type="similarity">
    <text evidence="4 12">Belongs to the TPP enzyme family.</text>
</comment>
<dbReference type="PIRSF" id="PIRSF036565">
    <property type="entry name" value="Pyruvt_ip_decrb"/>
    <property type="match status" value="1"/>
</dbReference>
<dbReference type="Pfam" id="PF02776">
    <property type="entry name" value="TPP_enzyme_N"/>
    <property type="match status" value="1"/>
</dbReference>
<dbReference type="InterPro" id="IPR029061">
    <property type="entry name" value="THDP-binding"/>
</dbReference>
<evidence type="ECO:0000256" key="2">
    <source>
        <dbReference type="ARBA" id="ARBA00001964"/>
    </source>
</evidence>
<evidence type="ECO:0000259" key="14">
    <source>
        <dbReference type="Pfam" id="PF02775"/>
    </source>
</evidence>
<evidence type="ECO:0000313" key="16">
    <source>
        <dbReference type="EMBL" id="OSO87074.1"/>
    </source>
</evidence>
<feature type="binding site" evidence="11">
    <location>
        <position position="428"/>
    </location>
    <ligand>
        <name>Mg(2+)</name>
        <dbReference type="ChEBI" id="CHEBI:18420"/>
    </ligand>
</feature>
<evidence type="ECO:0000256" key="8">
    <source>
        <dbReference type="ARBA" id="ARBA00022842"/>
    </source>
</evidence>
<dbReference type="InterPro" id="IPR012001">
    <property type="entry name" value="Thiamin_PyroP_enz_TPP-bd_dom"/>
</dbReference>
<evidence type="ECO:0000256" key="4">
    <source>
        <dbReference type="ARBA" id="ARBA00007812"/>
    </source>
</evidence>
<feature type="domain" description="Thiamine pyrophosphate enzyme N-terminal TPP-binding" evidence="15">
    <location>
        <begin position="5"/>
        <end position="108"/>
    </location>
</feature>
<proteinExistence type="inferred from homology"/>
<dbReference type="InterPro" id="IPR029035">
    <property type="entry name" value="DHS-like_NAD/FAD-binding_dom"/>
</dbReference>
<dbReference type="PROSITE" id="PS00187">
    <property type="entry name" value="TPP_ENZYMES"/>
    <property type="match status" value="1"/>
</dbReference>
<comment type="cofactor">
    <cofactor evidence="11">
        <name>Mg(2+)</name>
        <dbReference type="ChEBI" id="CHEBI:18420"/>
    </cofactor>
    <text evidence="11">Binds 1 Mg(2+) per subunit.</text>
</comment>
<evidence type="ECO:0000256" key="7">
    <source>
        <dbReference type="ARBA" id="ARBA00022793"/>
    </source>
</evidence>
<dbReference type="CDD" id="cd07038">
    <property type="entry name" value="TPP_PYR_PDC_IPDC_like"/>
    <property type="match status" value="1"/>
</dbReference>
<keyword evidence="10" id="KW-0456">Lyase</keyword>
<dbReference type="InterPro" id="IPR012110">
    <property type="entry name" value="PDC/IPDC-like"/>
</dbReference>
<dbReference type="Pfam" id="PF02775">
    <property type="entry name" value="TPP_enzyme_C"/>
    <property type="match status" value="1"/>
</dbReference>
<evidence type="ECO:0000256" key="5">
    <source>
        <dbReference type="ARBA" id="ARBA00020054"/>
    </source>
</evidence>
<evidence type="ECO:0000256" key="11">
    <source>
        <dbReference type="PIRSR" id="PIRSR036565-2"/>
    </source>
</evidence>
<evidence type="ECO:0000256" key="3">
    <source>
        <dbReference type="ARBA" id="ARBA00002938"/>
    </source>
</evidence>
<dbReference type="InterPro" id="IPR011766">
    <property type="entry name" value="TPP_enzyme_TPP-bd"/>
</dbReference>
<feature type="domain" description="Thiamine pyrophosphate enzyme central" evidence="13">
    <location>
        <begin position="194"/>
        <end position="309"/>
    </location>
</feature>
<organism evidence="16 17">
    <name type="scientific">Cylindrospermopsis raciborskii CENA303</name>
    <dbReference type="NCBI Taxonomy" id="1170769"/>
    <lineage>
        <taxon>Bacteria</taxon>
        <taxon>Bacillati</taxon>
        <taxon>Cyanobacteriota</taxon>
        <taxon>Cyanophyceae</taxon>
        <taxon>Nostocales</taxon>
        <taxon>Aphanizomenonaceae</taxon>
        <taxon>Cylindrospermopsis</taxon>
    </lineage>
</organism>
<evidence type="ECO:0000256" key="1">
    <source>
        <dbReference type="ARBA" id="ARBA00001920"/>
    </source>
</evidence>
<dbReference type="Pfam" id="PF00205">
    <property type="entry name" value="TPP_enzyme_M"/>
    <property type="match status" value="1"/>
</dbReference>
<gene>
    <name evidence="16" type="ORF">B7O87_15460</name>
</gene>
<dbReference type="GO" id="GO:0000287">
    <property type="term" value="F:magnesium ion binding"/>
    <property type="evidence" value="ECO:0007669"/>
    <property type="project" value="InterPro"/>
</dbReference>
<dbReference type="PANTHER" id="PTHR43452:SF30">
    <property type="entry name" value="PYRUVATE DECARBOXYLASE ISOZYME 1-RELATED"/>
    <property type="match status" value="1"/>
</dbReference>
<keyword evidence="8 11" id="KW-0460">Magnesium</keyword>
<keyword evidence="9 12" id="KW-0786">Thiamine pyrophosphate</keyword>
<name>A0A1X4G2S5_9CYAN</name>
<comment type="cofactor">
    <cofactor evidence="2">
        <name>thiamine diphosphate</name>
        <dbReference type="ChEBI" id="CHEBI:58937"/>
    </cofactor>
</comment>
<dbReference type="RefSeq" id="WP_085729264.1">
    <property type="nucleotide sequence ID" value="NZ_NBYN01000074.1"/>
</dbReference>
<dbReference type="InterPro" id="IPR047213">
    <property type="entry name" value="TPP_PYR_PDC_IPDC-like"/>
</dbReference>
<evidence type="ECO:0000259" key="15">
    <source>
        <dbReference type="Pfam" id="PF02776"/>
    </source>
</evidence>
<keyword evidence="7" id="KW-0210">Decarboxylase</keyword>
<evidence type="ECO:0000256" key="9">
    <source>
        <dbReference type="ARBA" id="ARBA00023052"/>
    </source>
</evidence>
<dbReference type="GO" id="GO:0005829">
    <property type="term" value="C:cytosol"/>
    <property type="evidence" value="ECO:0007669"/>
    <property type="project" value="TreeGrafter"/>
</dbReference>
<dbReference type="GO" id="GO:0000949">
    <property type="term" value="P:aromatic amino acid family catabolic process to alcohol via Ehrlich pathway"/>
    <property type="evidence" value="ECO:0007669"/>
    <property type="project" value="TreeGrafter"/>
</dbReference>
<keyword evidence="6 11" id="KW-0479">Metal-binding</keyword>
<dbReference type="InterPro" id="IPR012000">
    <property type="entry name" value="Thiamin_PyroP_enz_cen_dom"/>
</dbReference>
<comment type="function">
    <text evidence="3">Decarboxylates branched-chain and aromatic alpha-keto acids to aldehydes.</text>
</comment>